<reference evidence="4 5" key="1">
    <citation type="submission" date="2020-08" db="EMBL/GenBank/DDBJ databases">
        <title>Genome public.</title>
        <authorList>
            <person name="Liu C."/>
            <person name="Sun Q."/>
        </authorList>
    </citation>
    <scope>NUCLEOTIDE SEQUENCE [LARGE SCALE GENOMIC DNA]</scope>
    <source>
        <strain evidence="4 5">NSJ-56</strain>
    </source>
</reference>
<evidence type="ECO:0000259" key="3">
    <source>
        <dbReference type="Pfam" id="PF16344"/>
    </source>
</evidence>
<protein>
    <submittedName>
        <fullName evidence="4">DUF4974 domain-containing protein</fullName>
    </submittedName>
</protein>
<evidence type="ECO:0000313" key="5">
    <source>
        <dbReference type="Proteomes" id="UP000646484"/>
    </source>
</evidence>
<evidence type="ECO:0000256" key="1">
    <source>
        <dbReference type="SAM" id="Phobius"/>
    </source>
</evidence>
<keyword evidence="1" id="KW-0472">Membrane</keyword>
<dbReference type="Proteomes" id="UP000646484">
    <property type="component" value="Unassembled WGS sequence"/>
</dbReference>
<feature type="transmembrane region" description="Helical" evidence="1">
    <location>
        <begin position="81"/>
        <end position="101"/>
    </location>
</feature>
<dbReference type="InterPro" id="IPR012373">
    <property type="entry name" value="Ferrdict_sens_TM"/>
</dbReference>
<dbReference type="Pfam" id="PF16344">
    <property type="entry name" value="FecR_C"/>
    <property type="match status" value="1"/>
</dbReference>
<proteinExistence type="predicted"/>
<keyword evidence="1" id="KW-1133">Transmembrane helix</keyword>
<dbReference type="Gene3D" id="3.55.50.30">
    <property type="match status" value="1"/>
</dbReference>
<dbReference type="InterPro" id="IPR032508">
    <property type="entry name" value="FecR_C"/>
</dbReference>
<sequence length="389" mass="45054">MSESEFINVSLLYRKMTGELLSTEEQKAFDVWYAVSKEHRLYYKRFCRQQEKIMERQCSRVDVRKGYASIRGKRRRYMNRWTWGGIAASLLLSVTLGTVYWQNGRTKNVQEVNSGFRFSPGHKNVILSLGGGQKIVIDSTFSEKTVGQDCVAIQVENGVLRYRQNTVITEAPVFNELVVPPSGEYIVELVDGTKIYLNSDSRLRYPTSFTGMNERRVFLEGEAYFVVYRDEKRPFIVETLQEEVKVFGTEFNVMAYRDEDVVQTTLVKGSVGINVKGERKDVFRRIVPGEQFRLHKQSGEVRIETVDVFPYVAWKDGLFVARNDDLESIMRKVARWYDVEVFYQNQGLKEKRFFGIMKKQTCLDEVLEIIAKAGDVQFNVSGRTVIVKE</sequence>
<dbReference type="Pfam" id="PF04773">
    <property type="entry name" value="FecR"/>
    <property type="match status" value="1"/>
</dbReference>
<feature type="domain" description="Protein FecR C-terminal" evidence="3">
    <location>
        <begin position="319"/>
        <end position="387"/>
    </location>
</feature>
<comment type="caution">
    <text evidence="4">The sequence shown here is derived from an EMBL/GenBank/DDBJ whole genome shotgun (WGS) entry which is preliminary data.</text>
</comment>
<accession>A0ABR7D277</accession>
<dbReference type="InterPro" id="IPR006860">
    <property type="entry name" value="FecR"/>
</dbReference>
<dbReference type="EMBL" id="JACOOH010000004">
    <property type="protein sequence ID" value="MBC5621610.1"/>
    <property type="molecule type" value="Genomic_DNA"/>
</dbReference>
<organism evidence="4 5">
    <name type="scientific">Butyricimonas hominis</name>
    <dbReference type="NCBI Taxonomy" id="2763032"/>
    <lineage>
        <taxon>Bacteria</taxon>
        <taxon>Pseudomonadati</taxon>
        <taxon>Bacteroidota</taxon>
        <taxon>Bacteroidia</taxon>
        <taxon>Bacteroidales</taxon>
        <taxon>Odoribacteraceae</taxon>
        <taxon>Butyricimonas</taxon>
    </lineage>
</organism>
<keyword evidence="1" id="KW-0812">Transmembrane</keyword>
<feature type="domain" description="FecR protein" evidence="2">
    <location>
        <begin position="185"/>
        <end position="271"/>
    </location>
</feature>
<dbReference type="Gene3D" id="2.60.120.1440">
    <property type="match status" value="1"/>
</dbReference>
<evidence type="ECO:0000313" key="4">
    <source>
        <dbReference type="EMBL" id="MBC5621610.1"/>
    </source>
</evidence>
<gene>
    <name evidence="4" type="ORF">H8S64_10915</name>
</gene>
<keyword evidence="5" id="KW-1185">Reference proteome</keyword>
<name>A0ABR7D277_9BACT</name>
<dbReference type="PANTHER" id="PTHR30273">
    <property type="entry name" value="PERIPLASMIC SIGNAL SENSOR AND SIGMA FACTOR ACTIVATOR FECR-RELATED"/>
    <property type="match status" value="1"/>
</dbReference>
<dbReference type="PANTHER" id="PTHR30273:SF2">
    <property type="entry name" value="PROTEIN FECR"/>
    <property type="match status" value="1"/>
</dbReference>
<evidence type="ECO:0000259" key="2">
    <source>
        <dbReference type="Pfam" id="PF04773"/>
    </source>
</evidence>
<dbReference type="RefSeq" id="WP_186976083.1">
    <property type="nucleotide sequence ID" value="NZ_JACOOH010000004.1"/>
</dbReference>